<protein>
    <submittedName>
        <fullName evidence="1">Uncharacterized protein</fullName>
    </submittedName>
</protein>
<evidence type="ECO:0000313" key="2">
    <source>
        <dbReference type="Proteomes" id="UP001175271"/>
    </source>
</evidence>
<gene>
    <name evidence="1" type="ORF">QR680_008759</name>
</gene>
<comment type="caution">
    <text evidence="1">The sequence shown here is derived from an EMBL/GenBank/DDBJ whole genome shotgun (WGS) entry which is preliminary data.</text>
</comment>
<evidence type="ECO:0000313" key="1">
    <source>
        <dbReference type="EMBL" id="KAK0424630.1"/>
    </source>
</evidence>
<dbReference type="Proteomes" id="UP001175271">
    <property type="component" value="Unassembled WGS sequence"/>
</dbReference>
<dbReference type="AlphaFoldDB" id="A0AA39IHU6"/>
<reference evidence="1" key="1">
    <citation type="submission" date="2023-06" db="EMBL/GenBank/DDBJ databases">
        <title>Genomic analysis of the entomopathogenic nematode Steinernema hermaphroditum.</title>
        <authorList>
            <person name="Schwarz E.M."/>
            <person name="Heppert J.K."/>
            <person name="Baniya A."/>
            <person name="Schwartz H.T."/>
            <person name="Tan C.-H."/>
            <person name="Antoshechkin I."/>
            <person name="Sternberg P.W."/>
            <person name="Goodrich-Blair H."/>
            <person name="Dillman A.R."/>
        </authorList>
    </citation>
    <scope>NUCLEOTIDE SEQUENCE</scope>
    <source>
        <strain evidence="1">PS9179</strain>
        <tissue evidence="1">Whole animal</tissue>
    </source>
</reference>
<organism evidence="1 2">
    <name type="scientific">Steinernema hermaphroditum</name>
    <dbReference type="NCBI Taxonomy" id="289476"/>
    <lineage>
        <taxon>Eukaryota</taxon>
        <taxon>Metazoa</taxon>
        <taxon>Ecdysozoa</taxon>
        <taxon>Nematoda</taxon>
        <taxon>Chromadorea</taxon>
        <taxon>Rhabditida</taxon>
        <taxon>Tylenchina</taxon>
        <taxon>Panagrolaimomorpha</taxon>
        <taxon>Strongyloidoidea</taxon>
        <taxon>Steinernematidae</taxon>
        <taxon>Steinernema</taxon>
    </lineage>
</organism>
<sequence>MQPWAVLTLISVRAHSNKHERIHTLFWKLFEDGVHTGHFYLFDPELVDCADEKNVEFVIQEHVSITSDLSLQVSPDGKITLWSRFYVYSAAANPEEEIELYTVSASIIPRSVSVTSASPIAGSRFSSEELTVDGRYKIAVAATESFNLGDVGDASLLLRRDGARGCGAFKNQRRQPPGYLQRESAPFKQLRASNLAIMKRRIQITKN</sequence>
<keyword evidence="2" id="KW-1185">Reference proteome</keyword>
<accession>A0AA39IHU6</accession>
<dbReference type="EMBL" id="JAUCMV010000001">
    <property type="protein sequence ID" value="KAK0424630.1"/>
    <property type="molecule type" value="Genomic_DNA"/>
</dbReference>
<proteinExistence type="predicted"/>
<name>A0AA39IHU6_9BILA</name>